<feature type="region of interest" description="Disordered" evidence="1">
    <location>
        <begin position="34"/>
        <end position="60"/>
    </location>
</feature>
<feature type="region of interest" description="Disordered" evidence="1">
    <location>
        <begin position="494"/>
        <end position="574"/>
    </location>
</feature>
<feature type="region of interest" description="Disordered" evidence="1">
    <location>
        <begin position="102"/>
        <end position="125"/>
    </location>
</feature>
<feature type="compositionally biased region" description="Low complexity" evidence="1">
    <location>
        <begin position="542"/>
        <end position="555"/>
    </location>
</feature>
<keyword evidence="4" id="KW-1185">Reference proteome</keyword>
<feature type="region of interest" description="Disordered" evidence="1">
    <location>
        <begin position="586"/>
        <end position="616"/>
    </location>
</feature>
<dbReference type="RefSeq" id="XP_008083574.1">
    <property type="nucleotide sequence ID" value="XM_008085383.1"/>
</dbReference>
<feature type="region of interest" description="Disordered" evidence="1">
    <location>
        <begin position="233"/>
        <end position="317"/>
    </location>
</feature>
<evidence type="ECO:0000256" key="2">
    <source>
        <dbReference type="SAM" id="Phobius"/>
    </source>
</evidence>
<name>S3CUY9_GLAL2</name>
<dbReference type="PANTHER" id="PTHR42088:SF1">
    <property type="entry name" value="YALI0F10131P"/>
    <property type="match status" value="1"/>
</dbReference>
<dbReference type="HOGENOM" id="CLU_016576_0_0_1"/>
<feature type="region of interest" description="Disordered" evidence="1">
    <location>
        <begin position="645"/>
        <end position="678"/>
    </location>
</feature>
<keyword evidence="2" id="KW-1133">Transmembrane helix</keyword>
<evidence type="ECO:0000256" key="1">
    <source>
        <dbReference type="SAM" id="MobiDB-lite"/>
    </source>
</evidence>
<evidence type="ECO:0000313" key="3">
    <source>
        <dbReference type="EMBL" id="EPE29465.1"/>
    </source>
</evidence>
<dbReference type="eggNOG" id="ENOG502REX9">
    <property type="taxonomic scope" value="Eukaryota"/>
</dbReference>
<feature type="compositionally biased region" description="Low complexity" evidence="1">
    <location>
        <begin position="42"/>
        <end position="53"/>
    </location>
</feature>
<feature type="region of interest" description="Disordered" evidence="1">
    <location>
        <begin position="184"/>
        <end position="218"/>
    </location>
</feature>
<proteinExistence type="predicted"/>
<dbReference type="AlphaFoldDB" id="S3CUY9"/>
<evidence type="ECO:0000313" key="4">
    <source>
        <dbReference type="Proteomes" id="UP000016922"/>
    </source>
</evidence>
<organism evidence="3 4">
    <name type="scientific">Glarea lozoyensis (strain ATCC 20868 / MF5171)</name>
    <dbReference type="NCBI Taxonomy" id="1116229"/>
    <lineage>
        <taxon>Eukaryota</taxon>
        <taxon>Fungi</taxon>
        <taxon>Dikarya</taxon>
        <taxon>Ascomycota</taxon>
        <taxon>Pezizomycotina</taxon>
        <taxon>Leotiomycetes</taxon>
        <taxon>Helotiales</taxon>
        <taxon>Helotiaceae</taxon>
        <taxon>Glarea</taxon>
    </lineage>
</organism>
<dbReference type="GeneID" id="19459683"/>
<feature type="region of interest" description="Disordered" evidence="1">
    <location>
        <begin position="339"/>
        <end position="389"/>
    </location>
</feature>
<feature type="compositionally biased region" description="Polar residues" evidence="1">
    <location>
        <begin position="243"/>
        <end position="253"/>
    </location>
</feature>
<reference evidence="3 4" key="1">
    <citation type="journal article" date="2013" name="BMC Genomics">
        <title>Genomics-driven discovery of the pneumocandin biosynthetic gene cluster in the fungus Glarea lozoyensis.</title>
        <authorList>
            <person name="Chen L."/>
            <person name="Yue Q."/>
            <person name="Zhang X."/>
            <person name="Xiang M."/>
            <person name="Wang C."/>
            <person name="Li S."/>
            <person name="Che Y."/>
            <person name="Ortiz-Lopez F.J."/>
            <person name="Bills G.F."/>
            <person name="Liu X."/>
            <person name="An Z."/>
        </authorList>
    </citation>
    <scope>NUCLEOTIDE SEQUENCE [LARGE SCALE GENOMIC DNA]</scope>
    <source>
        <strain evidence="4">ATCC 20868 / MF5171</strain>
    </source>
</reference>
<dbReference type="PANTHER" id="PTHR42088">
    <property type="entry name" value="YALI0F10131P"/>
    <property type="match status" value="1"/>
</dbReference>
<sequence length="720" mass="77951">MEARRGENIVRLGPRIPSAIYGVMDTTMNIKIPSRVVEPRADSTSSSDATATSKSCGENPCELGVSGKTFTLPIVLGVVIPVVGAIILLIILTRRHARKQREEDANDRHASMDFGLGNVPQHRPKKAPMMAETAGMEEKEYGSRRQVSMDLGVNSPYLLPPELQNSRESLHSLSRTIHQNEDPYRPVTQYYQGDGQSVRSQKNGSSIYTGSSAAPSRMQEVAPVDLTALPKSAPQVFVPPPRQNSLPQSNASMSPVDKMAPALPYPGELQQPEPVHLQQPTLPEVSRKDVPNSRLPASPRPGHGLAPSPIAPDAARESYASTSNNYLGALIDSTPAPVTQSTLAKPQVPNALPSSPRPPPKNSVVAPPADNDYGDGFKVTPPSPGREETIRGQRYSMDVPPEEFAHAGLGAPGFDPKRLSMGFRPLPPDAVTDVDDPELRANRIRSFYKEYFDESKPEPAGQYYEDYDENYLGDAAYFDPESNAFVMPYAEPVSRQAMTPPPGGRRPGPGGPRFMGPRPRNGSMGAMSVGGVPRGRGPPPGSRAFSSASGRMAPPGQKPKKQMPPPQALTTLPTPSKMAENAFDLMNPMDFAPPPTIRDRQYGRSQSPFGERKAFSPTTAIFNPTVSAFDDLAPMPSPHLLRKSGTFTGLDFAPPKRIRDPDSMSDAGSIRSNRSGVSQVQLSAIRNGAYRASRIPKEAVFTKDDMASQLKPSWGMRADK</sequence>
<feature type="compositionally biased region" description="Polar residues" evidence="1">
    <location>
        <begin position="189"/>
        <end position="214"/>
    </location>
</feature>
<keyword evidence="2" id="KW-0472">Membrane</keyword>
<feature type="transmembrane region" description="Helical" evidence="2">
    <location>
        <begin position="70"/>
        <end position="92"/>
    </location>
</feature>
<protein>
    <submittedName>
        <fullName evidence="3">Uncharacterized protein</fullName>
    </submittedName>
</protein>
<feature type="compositionally biased region" description="Basic and acidic residues" evidence="1">
    <location>
        <begin position="102"/>
        <end position="111"/>
    </location>
</feature>
<keyword evidence="2" id="KW-0812">Transmembrane</keyword>
<dbReference type="OrthoDB" id="5417135at2759"/>
<dbReference type="EMBL" id="KE145367">
    <property type="protein sequence ID" value="EPE29465.1"/>
    <property type="molecule type" value="Genomic_DNA"/>
</dbReference>
<gene>
    <name evidence="3" type="ORF">GLAREA_00625</name>
</gene>
<dbReference type="Proteomes" id="UP000016922">
    <property type="component" value="Unassembled WGS sequence"/>
</dbReference>
<dbReference type="OMA" id="HDPYRPV"/>
<accession>S3CUY9</accession>
<dbReference type="KEGG" id="glz:GLAREA_00625"/>